<dbReference type="CDD" id="cd00200">
    <property type="entry name" value="WD40"/>
    <property type="match status" value="1"/>
</dbReference>
<name>O96654_TRYVI</name>
<keyword evidence="4" id="KW-0689">Ribosomal protein</keyword>
<dbReference type="VEuPathDB" id="TriTrypDB:TvY486_1112370"/>
<comment type="similarity">
    <text evidence="1">Belongs to the WD repeat G protein beta family. Ribosomal protein RACK1 subfamily.</text>
</comment>
<dbReference type="GO" id="GO:0005840">
    <property type="term" value="C:ribosome"/>
    <property type="evidence" value="ECO:0007669"/>
    <property type="project" value="UniProtKB-KW"/>
</dbReference>
<organism evidence="8">
    <name type="scientific">Trypanosoma vivax</name>
    <name type="common">Duttonella vivax</name>
    <dbReference type="NCBI Taxonomy" id="5699"/>
    <lineage>
        <taxon>Eukaryota</taxon>
        <taxon>Discoba</taxon>
        <taxon>Euglenozoa</taxon>
        <taxon>Kinetoplastea</taxon>
        <taxon>Metakinetoplastina</taxon>
        <taxon>Trypanosomatida</taxon>
        <taxon>Trypanosomatidae</taxon>
        <taxon>Trypanosoma</taxon>
        <taxon>Duttonella</taxon>
    </lineage>
</organism>
<dbReference type="SUPFAM" id="SSF50978">
    <property type="entry name" value="WD40 repeat-like"/>
    <property type="match status" value="1"/>
</dbReference>
<feature type="repeat" description="WD" evidence="7">
    <location>
        <begin position="193"/>
        <end position="234"/>
    </location>
</feature>
<dbReference type="PANTHER" id="PTHR19868">
    <property type="entry name" value="RECEPTOR FOR ACTIVATED PROTEIN KINASE C RACK1"/>
    <property type="match status" value="1"/>
</dbReference>
<protein>
    <recommendedName>
        <fullName evidence="6">Activated protein kinase C receptor homolog</fullName>
    </recommendedName>
</protein>
<dbReference type="GO" id="GO:1990904">
    <property type="term" value="C:ribonucleoprotein complex"/>
    <property type="evidence" value="ECO:0007669"/>
    <property type="project" value="UniProtKB-KW"/>
</dbReference>
<feature type="repeat" description="WD" evidence="7">
    <location>
        <begin position="147"/>
        <end position="181"/>
    </location>
</feature>
<reference evidence="8" key="1">
    <citation type="submission" date="1998-10" db="EMBL/GenBank/DDBJ databases">
        <title>Trypanosoma vivax homologue of the receptor for activated protein kinase C.</title>
        <authorList>
            <person name="Djikeng A."/>
            <person name="Majiwa P.A."/>
        </authorList>
    </citation>
    <scope>NUCLEOTIDE SEQUENCE</scope>
    <source>
        <strain evidence="8">ILDat1.2</strain>
    </source>
</reference>
<dbReference type="InterPro" id="IPR020472">
    <property type="entry name" value="WD40_PAC1"/>
</dbReference>
<evidence type="ECO:0000256" key="7">
    <source>
        <dbReference type="PROSITE-ProRule" id="PRU00221"/>
    </source>
</evidence>
<dbReference type="InterPro" id="IPR045223">
    <property type="entry name" value="RACK1-like"/>
</dbReference>
<evidence type="ECO:0000256" key="1">
    <source>
        <dbReference type="ARBA" id="ARBA00007253"/>
    </source>
</evidence>
<sequence>MAVVYEGHSRGHRGWVTSLVCPQCEQTGINVVSASRDKTLISWSDNPNRHAEENDYCIPERRLEGHSAFVSDVALSNNGSFAVSASWDRSMRLWNLQNGQCQYKFLGHTRDVLSVAFSPDNRQIVSGSRDRTLRVWNVKGECMHTLNGAHSDWVSCVRFSPATDKPLIVSGGWDNLVKVWDPAGGVSRVVSELKGHTNYVTSVTVSPDGSLCASSDCDGVARLWDLAKGDSLFEMSAGAPINQICFSPNRYWMCAATDECIRIFDLENKDVIVELTPEAHGSKPPQCQSIAWSADGSTLYSGHADNVIRIWTVSLKA</sequence>
<feature type="repeat" description="WD" evidence="7">
    <location>
        <begin position="105"/>
        <end position="139"/>
    </location>
</feature>
<dbReference type="InterPro" id="IPR036322">
    <property type="entry name" value="WD40_repeat_dom_sf"/>
</dbReference>
<dbReference type="GO" id="GO:0043022">
    <property type="term" value="F:ribosome binding"/>
    <property type="evidence" value="ECO:0007669"/>
    <property type="project" value="InterPro"/>
</dbReference>
<feature type="repeat" description="WD" evidence="7">
    <location>
        <begin position="289"/>
        <end position="317"/>
    </location>
</feature>
<dbReference type="InterPro" id="IPR015943">
    <property type="entry name" value="WD40/YVTN_repeat-like_dom_sf"/>
</dbReference>
<dbReference type="Pfam" id="PF00400">
    <property type="entry name" value="WD40"/>
    <property type="match status" value="7"/>
</dbReference>
<keyword evidence="2 7" id="KW-0853">WD repeat</keyword>
<keyword evidence="3" id="KW-0677">Repeat</keyword>
<dbReference type="PROSITE" id="PS00678">
    <property type="entry name" value="WD_REPEATS_1"/>
    <property type="match status" value="3"/>
</dbReference>
<dbReference type="GO" id="GO:0045182">
    <property type="term" value="F:translation regulator activity"/>
    <property type="evidence" value="ECO:0007669"/>
    <property type="project" value="InterPro"/>
</dbReference>
<dbReference type="GO" id="GO:0016301">
    <property type="term" value="F:kinase activity"/>
    <property type="evidence" value="ECO:0007669"/>
    <property type="project" value="UniProtKB-KW"/>
</dbReference>
<keyword evidence="8" id="KW-0808">Transferase</keyword>
<dbReference type="SMART" id="SM00320">
    <property type="entry name" value="WD40"/>
    <property type="match status" value="7"/>
</dbReference>
<accession>O96654</accession>
<dbReference type="FunFam" id="2.130.10.10:FF:000018">
    <property type="entry name" value="Receptor for activated C kinase 1"/>
    <property type="match status" value="1"/>
</dbReference>
<dbReference type="PRINTS" id="PR00320">
    <property type="entry name" value="GPROTEINBRPT"/>
</dbReference>
<keyword evidence="8" id="KW-0418">Kinase</keyword>
<dbReference type="InterPro" id="IPR019775">
    <property type="entry name" value="WD40_repeat_CS"/>
</dbReference>
<dbReference type="AlphaFoldDB" id="O96654"/>
<evidence type="ECO:0000256" key="6">
    <source>
        <dbReference type="ARBA" id="ARBA00079031"/>
    </source>
</evidence>
<evidence type="ECO:0000256" key="5">
    <source>
        <dbReference type="ARBA" id="ARBA00023274"/>
    </source>
</evidence>
<keyword evidence="8" id="KW-0675">Receptor</keyword>
<dbReference type="Gene3D" id="2.130.10.10">
    <property type="entry name" value="YVTN repeat-like/Quinoprotein amine dehydrogenase"/>
    <property type="match status" value="1"/>
</dbReference>
<keyword evidence="5" id="KW-0687">Ribonucleoprotein</keyword>
<dbReference type="InterPro" id="IPR001680">
    <property type="entry name" value="WD40_rpt"/>
</dbReference>
<dbReference type="PROSITE" id="PS50294">
    <property type="entry name" value="WD_REPEATS_REGION"/>
    <property type="match status" value="5"/>
</dbReference>
<feature type="repeat" description="WD" evidence="7">
    <location>
        <begin position="63"/>
        <end position="104"/>
    </location>
</feature>
<evidence type="ECO:0000313" key="8">
    <source>
        <dbReference type="EMBL" id="AAC72850.1"/>
    </source>
</evidence>
<dbReference type="EMBL" id="AF100287">
    <property type="protein sequence ID" value="AAC72850.1"/>
    <property type="molecule type" value="mRNA"/>
</dbReference>
<proteinExistence type="evidence at transcript level"/>
<dbReference type="PROSITE" id="PS50082">
    <property type="entry name" value="WD_REPEATS_2"/>
    <property type="match status" value="5"/>
</dbReference>
<evidence type="ECO:0000256" key="3">
    <source>
        <dbReference type="ARBA" id="ARBA00022737"/>
    </source>
</evidence>
<evidence type="ECO:0000256" key="4">
    <source>
        <dbReference type="ARBA" id="ARBA00022980"/>
    </source>
</evidence>
<evidence type="ECO:0000256" key="2">
    <source>
        <dbReference type="ARBA" id="ARBA00022574"/>
    </source>
</evidence>